<protein>
    <submittedName>
        <fullName evidence="4">Methylhydantoinase</fullName>
    </submittedName>
</protein>
<feature type="domain" description="Acetophenone carboxylase-like C-terminal" evidence="3">
    <location>
        <begin position="512"/>
        <end position="676"/>
    </location>
</feature>
<dbReference type="InterPro" id="IPR045079">
    <property type="entry name" value="Oxoprolinase-like"/>
</dbReference>
<dbReference type="InterPro" id="IPR049517">
    <property type="entry name" value="ACX-like_C"/>
</dbReference>
<evidence type="ECO:0000259" key="3">
    <source>
        <dbReference type="Pfam" id="PF19278"/>
    </source>
</evidence>
<gene>
    <name evidence="4" type="ORF">GCM10011320_06170</name>
</gene>
<evidence type="ECO:0000313" key="4">
    <source>
        <dbReference type="EMBL" id="GGJ02076.1"/>
    </source>
</evidence>
<dbReference type="InterPro" id="IPR008040">
    <property type="entry name" value="Hydant_A_N"/>
</dbReference>
<dbReference type="Pfam" id="PF19278">
    <property type="entry name" value="Hydant_A_C"/>
    <property type="match status" value="1"/>
</dbReference>
<dbReference type="AlphaFoldDB" id="A0A917NJC8"/>
<evidence type="ECO:0000259" key="2">
    <source>
        <dbReference type="Pfam" id="PF05378"/>
    </source>
</evidence>
<organism evidence="4 5">
    <name type="scientific">Neoroseomonas lacus</name>
    <dbReference type="NCBI Taxonomy" id="287609"/>
    <lineage>
        <taxon>Bacteria</taxon>
        <taxon>Pseudomonadati</taxon>
        <taxon>Pseudomonadota</taxon>
        <taxon>Alphaproteobacteria</taxon>
        <taxon>Acetobacterales</taxon>
        <taxon>Acetobacteraceae</taxon>
        <taxon>Neoroseomonas</taxon>
    </lineage>
</organism>
<proteinExistence type="predicted"/>
<reference evidence="4" key="2">
    <citation type="submission" date="2020-09" db="EMBL/GenBank/DDBJ databases">
        <authorList>
            <person name="Sun Q."/>
            <person name="Zhou Y."/>
        </authorList>
    </citation>
    <scope>NUCLEOTIDE SEQUENCE</scope>
    <source>
        <strain evidence="4">CGMCC 1.3617</strain>
    </source>
</reference>
<evidence type="ECO:0000259" key="1">
    <source>
        <dbReference type="Pfam" id="PF01968"/>
    </source>
</evidence>
<feature type="domain" description="Hydantoinase A/oxoprolinase" evidence="1">
    <location>
        <begin position="210"/>
        <end position="497"/>
    </location>
</feature>
<dbReference type="InterPro" id="IPR002821">
    <property type="entry name" value="Hydantoinase_A"/>
</dbReference>
<evidence type="ECO:0000313" key="5">
    <source>
        <dbReference type="Proteomes" id="UP000661507"/>
    </source>
</evidence>
<dbReference type="PANTHER" id="PTHR11365">
    <property type="entry name" value="5-OXOPROLINASE RELATED"/>
    <property type="match status" value="1"/>
</dbReference>
<dbReference type="GO" id="GO:0005829">
    <property type="term" value="C:cytosol"/>
    <property type="evidence" value="ECO:0007669"/>
    <property type="project" value="TreeGrafter"/>
</dbReference>
<dbReference type="Pfam" id="PF05378">
    <property type="entry name" value="Hydant_A_N"/>
    <property type="match status" value="1"/>
</dbReference>
<feature type="domain" description="Hydantoinase/oxoprolinase N-terminal" evidence="2">
    <location>
        <begin position="11"/>
        <end position="187"/>
    </location>
</feature>
<dbReference type="Pfam" id="PF01968">
    <property type="entry name" value="Hydantoinase_A"/>
    <property type="match status" value="1"/>
</dbReference>
<dbReference type="GO" id="GO:0006749">
    <property type="term" value="P:glutathione metabolic process"/>
    <property type="evidence" value="ECO:0007669"/>
    <property type="project" value="TreeGrafter"/>
</dbReference>
<accession>A0A917NJC8</accession>
<keyword evidence="5" id="KW-1185">Reference proteome</keyword>
<dbReference type="EMBL" id="BMKW01000001">
    <property type="protein sequence ID" value="GGJ02076.1"/>
    <property type="molecule type" value="Genomic_DNA"/>
</dbReference>
<dbReference type="InterPro" id="IPR043129">
    <property type="entry name" value="ATPase_NBD"/>
</dbReference>
<dbReference type="RefSeq" id="WP_229681059.1">
    <property type="nucleotide sequence ID" value="NZ_BMKW01000001.1"/>
</dbReference>
<dbReference type="Proteomes" id="UP000661507">
    <property type="component" value="Unassembled WGS sequence"/>
</dbReference>
<dbReference type="GO" id="GO:0017168">
    <property type="term" value="F:5-oxoprolinase (ATP-hydrolyzing) activity"/>
    <property type="evidence" value="ECO:0007669"/>
    <property type="project" value="TreeGrafter"/>
</dbReference>
<reference evidence="4" key="1">
    <citation type="journal article" date="2014" name="Int. J. Syst. Evol. Microbiol.">
        <title>Complete genome sequence of Corynebacterium casei LMG S-19264T (=DSM 44701T), isolated from a smear-ripened cheese.</title>
        <authorList>
            <consortium name="US DOE Joint Genome Institute (JGI-PGF)"/>
            <person name="Walter F."/>
            <person name="Albersmeier A."/>
            <person name="Kalinowski J."/>
            <person name="Ruckert C."/>
        </authorList>
    </citation>
    <scope>NUCLEOTIDE SEQUENCE</scope>
    <source>
        <strain evidence="4">CGMCC 1.3617</strain>
    </source>
</reference>
<dbReference type="SUPFAM" id="SSF53067">
    <property type="entry name" value="Actin-like ATPase domain"/>
    <property type="match status" value="1"/>
</dbReference>
<comment type="caution">
    <text evidence="4">The sequence shown here is derived from an EMBL/GenBank/DDBJ whole genome shotgun (WGS) entry which is preliminary data.</text>
</comment>
<sequence>MTLAATPRPVRIAVDIGGTFTDLQILDARHGIARAWKTPTTPEDPSIGLLRGVTEASERFGFALSEVGLLLHGTTIATNAVLERRLAKGVLLTTAGFEDVLEINRHVRRDIYGLSPDPFPTLIPRDRRLGVPERLRADGTVEVALDEAAMPALLDRIATLGAECVAVSLLHAYANPAHEQRLAAMLRAARPDLPVSLSSEISPEIREYERTSTTVLNALLVPVVKAYLDRLEARLGEGGFRPLVFLVQSNGGVCSLRMAANQPARLLLSGPSGGALAAGRLAGLLDRPNLVAVDMGGTSFDVSVVQDGRVAVITQGEIDRLPVRLPMVEMRTIGAGGGSIASVDAGNRLTVGPRSAGARPGPVSYGRGGTEPTVTDANLALGRLDPDFFLGGMMKLDMPGTRAALQLRVGTPLGLGVEQAAEGILTVTNASLGAAIRLSLFEKGLDPREFCLLSFGGAGGLHATEVAGELGITEVAFPREPGTLSAYGILFSDLTQDIARSRLVRAEPVNLTAITEAIAALRAEADARLAEDGIPSERRRITIAADMRYHGQAFELLIRWGELSAPDAADLAALVETFHDTHRQRFSYANPGDPVEIVTLRAIATGLLEKPELGDPPPAERPARKGTRRVFETGAWRDIPIWDREAMTAADTIEGPAVVEEAFATHWITRGWTARLGAAGTLIARRETP</sequence>
<dbReference type="PANTHER" id="PTHR11365:SF23">
    <property type="entry name" value="HYPOTHETICAL 5-OXOPROLINASE (EUROFUNG)-RELATED"/>
    <property type="match status" value="1"/>
</dbReference>
<name>A0A917NJC8_9PROT</name>